<dbReference type="AlphaFoldDB" id="A0A0G4QS71"/>
<dbReference type="Pfam" id="PF02656">
    <property type="entry name" value="DUF202"/>
    <property type="match status" value="1"/>
</dbReference>
<proteinExistence type="predicted"/>
<evidence type="ECO:0000313" key="9">
    <source>
        <dbReference type="EMBL" id="MYM80322.1"/>
    </source>
</evidence>
<organism evidence="9 12">
    <name type="scientific">Acinetobacter baumannii</name>
    <dbReference type="NCBI Taxonomy" id="470"/>
    <lineage>
        <taxon>Bacteria</taxon>
        <taxon>Pseudomonadati</taxon>
        <taxon>Pseudomonadota</taxon>
        <taxon>Gammaproteobacteria</taxon>
        <taxon>Moraxellales</taxon>
        <taxon>Moraxellaceae</taxon>
        <taxon>Acinetobacter</taxon>
        <taxon>Acinetobacter calcoaceticus/baumannii complex</taxon>
    </lineage>
</organism>
<feature type="transmembrane region" description="Helical" evidence="5">
    <location>
        <begin position="94"/>
        <end position="116"/>
    </location>
</feature>
<evidence type="ECO:0000313" key="12">
    <source>
        <dbReference type="Proteomes" id="UP000480763"/>
    </source>
</evidence>
<feature type="domain" description="DUF202" evidence="6">
    <location>
        <begin position="20"/>
        <end position="85"/>
    </location>
</feature>
<dbReference type="GO" id="GO:0012505">
    <property type="term" value="C:endomembrane system"/>
    <property type="evidence" value="ECO:0007669"/>
    <property type="project" value="UniProtKB-SubCell"/>
</dbReference>
<feature type="transmembrane region" description="Helical" evidence="5">
    <location>
        <begin position="29"/>
        <end position="50"/>
    </location>
</feature>
<evidence type="ECO:0000256" key="3">
    <source>
        <dbReference type="ARBA" id="ARBA00022989"/>
    </source>
</evidence>
<feature type="transmembrane region" description="Helical" evidence="5">
    <location>
        <begin position="62"/>
        <end position="82"/>
    </location>
</feature>
<evidence type="ECO:0000256" key="1">
    <source>
        <dbReference type="ARBA" id="ARBA00004127"/>
    </source>
</evidence>
<evidence type="ECO:0000259" key="6">
    <source>
        <dbReference type="Pfam" id="PF02656"/>
    </source>
</evidence>
<dbReference type="Proteomes" id="UP000480763">
    <property type="component" value="Unassembled WGS sequence"/>
</dbReference>
<evidence type="ECO:0000313" key="8">
    <source>
        <dbReference type="EMBL" id="KZA18033.1"/>
    </source>
</evidence>
<sequence length="117" mass="13429">MINLFIKQLLLKVGEEPDPRFTLANERTFLAWTRTALALLASAVALITISEHYHQLQKAQQIFNVLVIASLIISSSALLRWYRVEIALRLKKPLPFPFMTPVLTLLSFIILFVFSFK</sequence>
<name>A0A0G4QS71_ACIBA</name>
<dbReference type="Proteomes" id="UP000066661">
    <property type="component" value="Chromosome I"/>
</dbReference>
<evidence type="ECO:0000256" key="4">
    <source>
        <dbReference type="ARBA" id="ARBA00023136"/>
    </source>
</evidence>
<dbReference type="EMBL" id="WWCH01000024">
    <property type="protein sequence ID" value="MYM80322.1"/>
    <property type="molecule type" value="Genomic_DNA"/>
</dbReference>
<reference evidence="9 12" key="3">
    <citation type="journal article" date="2017" name="Ann. Clin. Microbiol. Antimicrob.">
        <title>New eight genes identified at the clinical multidrug-resistant Acinetobacter baumannii DMS06669 strain in a Vietnam hospital.</title>
        <authorList>
            <person name="Si-Tuan N."/>
            <person name="Ngoc H.M."/>
            <person name="Hang P.T.T."/>
            <person name="Nguyen C."/>
            <person name="Van P.H."/>
            <person name="Huong N.T."/>
        </authorList>
    </citation>
    <scope>NUCLEOTIDE SEQUENCE [LARGE SCALE GENOMIC DNA]</scope>
    <source>
        <strain evidence="9 12">DMS06669</strain>
    </source>
</reference>
<evidence type="ECO:0000313" key="7">
    <source>
        <dbReference type="EMBL" id="CUW35632.1"/>
    </source>
</evidence>
<accession>A0A0G4QS71</accession>
<gene>
    <name evidence="8" type="primary">yidH</name>
    <name evidence="7" type="ORF">ABR2091_2230</name>
    <name evidence="9" type="ORF">GSE42_20650</name>
    <name evidence="8" type="ORF">LV35_01703</name>
</gene>
<evidence type="ECO:0000313" key="11">
    <source>
        <dbReference type="Proteomes" id="UP000076296"/>
    </source>
</evidence>
<dbReference type="InterPro" id="IPR003807">
    <property type="entry name" value="DUF202"/>
</dbReference>
<reference evidence="7 10" key="1">
    <citation type="submission" date="2015-12" db="EMBL/GenBank/DDBJ databases">
        <authorList>
            <person name="Wibberg D."/>
        </authorList>
    </citation>
    <scope>NUCLEOTIDE SEQUENCE [LARGE SCALE GENOMIC DNA]</scope>
    <source>
        <strain evidence="7">R2091</strain>
    </source>
</reference>
<comment type="subcellular location">
    <subcellularLocation>
        <location evidence="1">Endomembrane system</location>
        <topology evidence="1">Multi-pass membrane protein</topology>
    </subcellularLocation>
</comment>
<dbReference type="EMBL" id="LRDT01000020">
    <property type="protein sequence ID" value="KZA18033.1"/>
    <property type="molecule type" value="Genomic_DNA"/>
</dbReference>
<dbReference type="RefSeq" id="WP_000609050.1">
    <property type="nucleotide sequence ID" value="NZ_AP022077.1"/>
</dbReference>
<reference evidence="8 11" key="2">
    <citation type="submission" date="2016-01" db="EMBL/GenBank/DDBJ databases">
        <title>Draft sequences of Acinetobacter baumannii isolates from wounded military personnel.</title>
        <authorList>
            <person name="Arivett B.A."/>
            <person name="Fiester S.E."/>
            <person name="Ream D.C."/>
            <person name="Actis L.A."/>
        </authorList>
    </citation>
    <scope>NUCLEOTIDE SEQUENCE [LARGE SCALE GENOMIC DNA]</scope>
    <source>
        <strain evidence="8 11">AB2828</strain>
    </source>
</reference>
<dbReference type="EMBL" id="LN997846">
    <property type="protein sequence ID" value="CUW35632.1"/>
    <property type="molecule type" value="Genomic_DNA"/>
</dbReference>
<evidence type="ECO:0000256" key="2">
    <source>
        <dbReference type="ARBA" id="ARBA00022692"/>
    </source>
</evidence>
<keyword evidence="2 5" id="KW-0812">Transmembrane</keyword>
<evidence type="ECO:0000256" key="5">
    <source>
        <dbReference type="SAM" id="Phobius"/>
    </source>
</evidence>
<dbReference type="Proteomes" id="UP000076296">
    <property type="component" value="Unassembled WGS sequence"/>
</dbReference>
<reference evidence="9" key="4">
    <citation type="submission" date="2019-12" db="EMBL/GenBank/DDBJ databases">
        <authorList>
            <person name="Nguyen S.-T."/>
        </authorList>
    </citation>
    <scope>NUCLEOTIDE SEQUENCE</scope>
    <source>
        <strain evidence="9">DMS06669</strain>
    </source>
</reference>
<evidence type="ECO:0000313" key="10">
    <source>
        <dbReference type="Proteomes" id="UP000066661"/>
    </source>
</evidence>
<keyword evidence="4 5" id="KW-0472">Membrane</keyword>
<keyword evidence="3 5" id="KW-1133">Transmembrane helix</keyword>
<protein>
    <submittedName>
        <fullName evidence="9">DUF202 domain-containing protein</fullName>
    </submittedName>
    <submittedName>
        <fullName evidence="8">Inner membrane protein YidH</fullName>
    </submittedName>
</protein>